<dbReference type="Pfam" id="PF02310">
    <property type="entry name" value="B12-binding"/>
    <property type="match status" value="1"/>
</dbReference>
<feature type="compositionally biased region" description="Basic and acidic residues" evidence="1">
    <location>
        <begin position="14"/>
        <end position="26"/>
    </location>
</feature>
<gene>
    <name evidence="3" type="ORF">J2792_002076</name>
</gene>
<protein>
    <submittedName>
        <fullName evidence="3">Methanogenic corrinoid protein MtbC1</fullName>
    </submittedName>
</protein>
<feature type="region of interest" description="Disordered" evidence="1">
    <location>
        <begin position="1"/>
        <end position="28"/>
    </location>
</feature>
<sequence length="305" mass="32425">MATVLGAGAAKRAGRGEGAPRAKDGRNAASARTMAKARDSARAFPPAAVDALISEHIIPRLLMAQSHGPVPRIQAQGTAKVDAAEAARFASLPLQLEADELLALVESILARGACVESVFVDLLAPSARRLGKHWEDDDCDFVDVTMGLWRLQEVMREVTMRYPPPRAVPFRTRSALFAPIPGDPHSFGALMVEEVFARAGWQTEVLIDPERKELLQNIADHSVDLVGLTISCDCPNAKLASLISAMRSVSRSPDLKILIGGRMVNANPALVDEVGADGSAQDACGALDLAGRLVPMQALPARFGA</sequence>
<reference evidence="3 4" key="1">
    <citation type="submission" date="2023-07" db="EMBL/GenBank/DDBJ databases">
        <title>Sorghum-associated microbial communities from plants grown in Nebraska, USA.</title>
        <authorList>
            <person name="Schachtman D."/>
        </authorList>
    </citation>
    <scope>NUCLEOTIDE SEQUENCE [LARGE SCALE GENOMIC DNA]</scope>
    <source>
        <strain evidence="3 4">DS1027</strain>
    </source>
</reference>
<dbReference type="EMBL" id="JAVDRD010000004">
    <property type="protein sequence ID" value="MDR6511204.1"/>
    <property type="molecule type" value="Genomic_DNA"/>
</dbReference>
<dbReference type="RefSeq" id="WP_309805137.1">
    <property type="nucleotide sequence ID" value="NZ_JAVDRD010000004.1"/>
</dbReference>
<comment type="caution">
    <text evidence="3">The sequence shown here is derived from an EMBL/GenBank/DDBJ whole genome shotgun (WGS) entry which is preliminary data.</text>
</comment>
<feature type="compositionally biased region" description="Low complexity" evidence="1">
    <location>
        <begin position="1"/>
        <end position="11"/>
    </location>
</feature>
<evidence type="ECO:0000256" key="1">
    <source>
        <dbReference type="SAM" id="MobiDB-lite"/>
    </source>
</evidence>
<evidence type="ECO:0000313" key="4">
    <source>
        <dbReference type="Proteomes" id="UP001184150"/>
    </source>
</evidence>
<proteinExistence type="predicted"/>
<evidence type="ECO:0000313" key="3">
    <source>
        <dbReference type="EMBL" id="MDR6511204.1"/>
    </source>
</evidence>
<name>A0ABU1MLW1_9SPHN</name>
<organism evidence="3 4">
    <name type="scientific">Novosphingobium capsulatum</name>
    <dbReference type="NCBI Taxonomy" id="13688"/>
    <lineage>
        <taxon>Bacteria</taxon>
        <taxon>Pseudomonadati</taxon>
        <taxon>Pseudomonadota</taxon>
        <taxon>Alphaproteobacteria</taxon>
        <taxon>Sphingomonadales</taxon>
        <taxon>Sphingomonadaceae</taxon>
        <taxon>Novosphingobium</taxon>
    </lineage>
</organism>
<dbReference type="SUPFAM" id="SSF52242">
    <property type="entry name" value="Cobalamin (vitamin B12)-binding domain"/>
    <property type="match status" value="1"/>
</dbReference>
<evidence type="ECO:0000259" key="2">
    <source>
        <dbReference type="PROSITE" id="PS51332"/>
    </source>
</evidence>
<dbReference type="Gene3D" id="3.40.50.280">
    <property type="entry name" value="Cobalamin-binding domain"/>
    <property type="match status" value="1"/>
</dbReference>
<dbReference type="InterPro" id="IPR036724">
    <property type="entry name" value="Cobalamin-bd_sf"/>
</dbReference>
<dbReference type="Proteomes" id="UP001184150">
    <property type="component" value="Unassembled WGS sequence"/>
</dbReference>
<keyword evidence="4" id="KW-1185">Reference proteome</keyword>
<dbReference type="InterPro" id="IPR006158">
    <property type="entry name" value="Cobalamin-bd"/>
</dbReference>
<feature type="domain" description="B12-binding" evidence="2">
    <location>
        <begin position="172"/>
        <end position="305"/>
    </location>
</feature>
<dbReference type="PROSITE" id="PS51332">
    <property type="entry name" value="B12_BINDING"/>
    <property type="match status" value="1"/>
</dbReference>
<accession>A0ABU1MLW1</accession>